<feature type="non-terminal residue" evidence="1">
    <location>
        <position position="88"/>
    </location>
</feature>
<protein>
    <submittedName>
        <fullName evidence="1">Uncharacterized protein</fullName>
    </submittedName>
</protein>
<dbReference type="AlphaFoldDB" id="A0A382YZ96"/>
<evidence type="ECO:0000313" key="1">
    <source>
        <dbReference type="EMBL" id="SVD88165.1"/>
    </source>
</evidence>
<gene>
    <name evidence="1" type="ORF">METZ01_LOCUS441019</name>
</gene>
<proteinExistence type="predicted"/>
<organism evidence="1">
    <name type="scientific">marine metagenome</name>
    <dbReference type="NCBI Taxonomy" id="408172"/>
    <lineage>
        <taxon>unclassified sequences</taxon>
        <taxon>metagenomes</taxon>
        <taxon>ecological metagenomes</taxon>
    </lineage>
</organism>
<sequence>MSEVKVNKISPRSGTAFTLGDSGDTFTVPSGAGLTLTDSTLLLPTTIQTDKLDPKSGTDLELGSSGDTVTVPSGATFNVAGTLGSALT</sequence>
<name>A0A382YZ96_9ZZZZ</name>
<accession>A0A382YZ96</accession>
<reference evidence="1" key="1">
    <citation type="submission" date="2018-05" db="EMBL/GenBank/DDBJ databases">
        <authorList>
            <person name="Lanie J.A."/>
            <person name="Ng W.-L."/>
            <person name="Kazmierczak K.M."/>
            <person name="Andrzejewski T.M."/>
            <person name="Davidsen T.M."/>
            <person name="Wayne K.J."/>
            <person name="Tettelin H."/>
            <person name="Glass J.I."/>
            <person name="Rusch D."/>
            <person name="Podicherti R."/>
            <person name="Tsui H.-C.T."/>
            <person name="Winkler M.E."/>
        </authorList>
    </citation>
    <scope>NUCLEOTIDE SEQUENCE</scope>
</reference>
<dbReference type="EMBL" id="UINC01179471">
    <property type="protein sequence ID" value="SVD88165.1"/>
    <property type="molecule type" value="Genomic_DNA"/>
</dbReference>